<gene>
    <name evidence="1" type="ORF">DAPK24_039700</name>
</gene>
<dbReference type="Proteomes" id="UP001378960">
    <property type="component" value="Unassembled WGS sequence"/>
</dbReference>
<comment type="caution">
    <text evidence="1">The sequence shown here is derived from an EMBL/GenBank/DDBJ whole genome shotgun (WGS) entry which is preliminary data.</text>
</comment>
<keyword evidence="2" id="KW-1185">Reference proteome</keyword>
<evidence type="ECO:0000313" key="2">
    <source>
        <dbReference type="Proteomes" id="UP001378960"/>
    </source>
</evidence>
<organism evidence="1 2">
    <name type="scientific">Pichia kluyveri</name>
    <name type="common">Yeast</name>
    <dbReference type="NCBI Taxonomy" id="36015"/>
    <lineage>
        <taxon>Eukaryota</taxon>
        <taxon>Fungi</taxon>
        <taxon>Dikarya</taxon>
        <taxon>Ascomycota</taxon>
        <taxon>Saccharomycotina</taxon>
        <taxon>Pichiomycetes</taxon>
        <taxon>Pichiales</taxon>
        <taxon>Pichiaceae</taxon>
        <taxon>Pichia</taxon>
    </lineage>
</organism>
<sequence length="278" mass="31879">MTFNNSVNYKDASEANYDDVTDTIGHSSSTGQLFKDTKIKLLFGMSPGIDFSFPDSGNFARYYLYFKQTLIKMDNSKNYAKVFQAFEKNDEDAYNKIDNNTLNEFTVIMLNSFKTAVGRRNFVNSVGVDYSGTMFAILEKMRYYHCGSRKTFLDVTDAFGVIKYGFNYNNVNAVKLLLSYIDCLSLFHPVKNSLSEEQKIDKFLAKMDPTFRGKLISYLFYSEVISTEDVFTVSKDVSTFSELLEFISQYENSVNQELKCKRLSNINIDQSITVFKNA</sequence>
<reference evidence="1 2" key="1">
    <citation type="journal article" date="2023" name="Elife">
        <title>Identification of key yeast species and microbe-microbe interactions impacting larval growth of Drosophila in the wild.</title>
        <authorList>
            <person name="Mure A."/>
            <person name="Sugiura Y."/>
            <person name="Maeda R."/>
            <person name="Honda K."/>
            <person name="Sakurai N."/>
            <person name="Takahashi Y."/>
            <person name="Watada M."/>
            <person name="Katoh T."/>
            <person name="Gotoh A."/>
            <person name="Gotoh Y."/>
            <person name="Taniguchi I."/>
            <person name="Nakamura K."/>
            <person name="Hayashi T."/>
            <person name="Katayama T."/>
            <person name="Uemura T."/>
            <person name="Hattori Y."/>
        </authorList>
    </citation>
    <scope>NUCLEOTIDE SEQUENCE [LARGE SCALE GENOMIC DNA]</scope>
    <source>
        <strain evidence="1 2">PK-24</strain>
    </source>
</reference>
<evidence type="ECO:0000313" key="1">
    <source>
        <dbReference type="EMBL" id="GMM47395.1"/>
    </source>
</evidence>
<name>A0AAV5R783_PICKL</name>
<dbReference type="EMBL" id="BTGB01000005">
    <property type="protein sequence ID" value="GMM47395.1"/>
    <property type="molecule type" value="Genomic_DNA"/>
</dbReference>
<dbReference type="AlphaFoldDB" id="A0AAV5R783"/>
<accession>A0AAV5R783</accession>
<protein>
    <submittedName>
        <fullName evidence="1">Uncharacterized protein</fullName>
    </submittedName>
</protein>
<proteinExistence type="predicted"/>